<dbReference type="EMBL" id="JAPDDT010000019">
    <property type="protein sequence ID" value="MCW1925941.1"/>
    <property type="molecule type" value="Genomic_DNA"/>
</dbReference>
<organism evidence="2 3">
    <name type="scientific">Luteolibacter arcticus</name>
    <dbReference type="NCBI Taxonomy" id="1581411"/>
    <lineage>
        <taxon>Bacteria</taxon>
        <taxon>Pseudomonadati</taxon>
        <taxon>Verrucomicrobiota</taxon>
        <taxon>Verrucomicrobiia</taxon>
        <taxon>Verrucomicrobiales</taxon>
        <taxon>Verrucomicrobiaceae</taxon>
        <taxon>Luteolibacter</taxon>
    </lineage>
</organism>
<evidence type="ECO:0000313" key="2">
    <source>
        <dbReference type="EMBL" id="MCW1925941.1"/>
    </source>
</evidence>
<keyword evidence="3" id="KW-1185">Reference proteome</keyword>
<comment type="caution">
    <text evidence="2">The sequence shown here is derived from an EMBL/GenBank/DDBJ whole genome shotgun (WGS) entry which is preliminary data.</text>
</comment>
<feature type="region of interest" description="Disordered" evidence="1">
    <location>
        <begin position="64"/>
        <end position="84"/>
    </location>
</feature>
<name>A0ABT3GQY0_9BACT</name>
<evidence type="ECO:0000256" key="1">
    <source>
        <dbReference type="SAM" id="MobiDB-lite"/>
    </source>
</evidence>
<gene>
    <name evidence="2" type="ORF">OKA05_25505</name>
</gene>
<accession>A0ABT3GQY0</accession>
<dbReference type="RefSeq" id="WP_264490050.1">
    <property type="nucleotide sequence ID" value="NZ_JAPDDT010000019.1"/>
</dbReference>
<dbReference type="Proteomes" id="UP001320876">
    <property type="component" value="Unassembled WGS sequence"/>
</dbReference>
<sequence>MPVLIQGTLSICGALALACCGPLGGVDPLDSGAHSAAALQLGPSSVNREEERKLQDERVQRLSGEGDYGSSFRGSVGVDVMSDF</sequence>
<reference evidence="2 3" key="1">
    <citation type="submission" date="2022-10" db="EMBL/GenBank/DDBJ databases">
        <title>Luteolibacter arcticus strain CCTCC AB 2014275, whole genome shotgun sequencing project.</title>
        <authorList>
            <person name="Zhao G."/>
            <person name="Shen L."/>
        </authorList>
    </citation>
    <scope>NUCLEOTIDE SEQUENCE [LARGE SCALE GENOMIC DNA]</scope>
    <source>
        <strain evidence="2 3">CCTCC AB 2014275</strain>
    </source>
</reference>
<protein>
    <recommendedName>
        <fullName evidence="4">Lipoprotein</fullName>
    </recommendedName>
</protein>
<proteinExistence type="predicted"/>
<evidence type="ECO:0008006" key="4">
    <source>
        <dbReference type="Google" id="ProtNLM"/>
    </source>
</evidence>
<evidence type="ECO:0000313" key="3">
    <source>
        <dbReference type="Proteomes" id="UP001320876"/>
    </source>
</evidence>